<dbReference type="EMBL" id="SLWF01000003">
    <property type="protein sequence ID" value="TCN89034.1"/>
    <property type="molecule type" value="Genomic_DNA"/>
</dbReference>
<evidence type="ECO:0008006" key="3">
    <source>
        <dbReference type="Google" id="ProtNLM"/>
    </source>
</evidence>
<dbReference type="Gene3D" id="3.40.50.1820">
    <property type="entry name" value="alpha/beta hydrolase"/>
    <property type="match status" value="1"/>
</dbReference>
<proteinExistence type="predicted"/>
<accession>A0A4R2FKA3</accession>
<evidence type="ECO:0000313" key="1">
    <source>
        <dbReference type="EMBL" id="TCN89034.1"/>
    </source>
</evidence>
<sequence length="191" mass="21419">MLLYIHGFNSSPDSDKARITKAYMQQKFSQLRVVAPQLPAAPKPAMALLQAITEQALAEGEKLCFIGSSLGGYFASWLVQQYGGKAVLINPAVKPYELFAEYLGPQFNPYTGEHYQLLPEHQQQLQQYDTPVILNPERFLVLLQTADEVLDYRQALAKYHCCEMLLEAGGNHSFVGYGDKLDTVSRFLCLP</sequence>
<comment type="caution">
    <text evidence="1">The sequence shown here is derived from an EMBL/GenBank/DDBJ whole genome shotgun (WGS) entry which is preliminary data.</text>
</comment>
<protein>
    <recommendedName>
        <fullName evidence="3">Esterase YqiA</fullName>
    </recommendedName>
</protein>
<gene>
    <name evidence="1" type="ORF">EDC91_103218</name>
</gene>
<dbReference type="AlphaFoldDB" id="A0A4R2FKA3"/>
<dbReference type="RefSeq" id="WP_133037966.1">
    <property type="nucleotide sequence ID" value="NZ_SLWF01000003.1"/>
</dbReference>
<dbReference type="Proteomes" id="UP000294832">
    <property type="component" value="Unassembled WGS sequence"/>
</dbReference>
<dbReference type="Pfam" id="PF05728">
    <property type="entry name" value="UPF0227"/>
    <property type="match status" value="1"/>
</dbReference>
<organism evidence="1 2">
    <name type="scientific">Shewanella fodinae</name>
    <dbReference type="NCBI Taxonomy" id="552357"/>
    <lineage>
        <taxon>Bacteria</taxon>
        <taxon>Pseudomonadati</taxon>
        <taxon>Pseudomonadota</taxon>
        <taxon>Gammaproteobacteria</taxon>
        <taxon>Alteromonadales</taxon>
        <taxon>Shewanellaceae</taxon>
        <taxon>Shewanella</taxon>
    </lineage>
</organism>
<dbReference type="InterPro" id="IPR029058">
    <property type="entry name" value="AB_hydrolase_fold"/>
</dbReference>
<dbReference type="PANTHER" id="PTHR35602:SF3">
    <property type="entry name" value="ESTERASE YQIA"/>
    <property type="match status" value="1"/>
</dbReference>
<reference evidence="1 2" key="1">
    <citation type="submission" date="2019-03" db="EMBL/GenBank/DDBJ databases">
        <title>Freshwater and sediment microbial communities from various areas in North America, analyzing microbe dynamics in response to fracking.</title>
        <authorList>
            <person name="Lamendella R."/>
        </authorList>
    </citation>
    <scope>NUCLEOTIDE SEQUENCE [LARGE SCALE GENOMIC DNA]</scope>
    <source>
        <strain evidence="1 2">74A</strain>
    </source>
</reference>
<name>A0A4R2FKA3_9GAMM</name>
<dbReference type="SUPFAM" id="SSF53474">
    <property type="entry name" value="alpha/beta-Hydrolases"/>
    <property type="match status" value="1"/>
</dbReference>
<dbReference type="OrthoDB" id="9814831at2"/>
<dbReference type="InterPro" id="IPR008886">
    <property type="entry name" value="UPF0227/Esterase_YqiA"/>
</dbReference>
<evidence type="ECO:0000313" key="2">
    <source>
        <dbReference type="Proteomes" id="UP000294832"/>
    </source>
</evidence>
<dbReference type="PANTHER" id="PTHR35602">
    <property type="entry name" value="ESTERASE YQIA-RELATED"/>
    <property type="match status" value="1"/>
</dbReference>
<keyword evidence="2" id="KW-1185">Reference proteome</keyword>